<dbReference type="RefSeq" id="WP_218468201.1">
    <property type="nucleotide sequence ID" value="NZ_JADRCR010000002.1"/>
</dbReference>
<dbReference type="InterPro" id="IPR041687">
    <property type="entry name" value="HTH_46"/>
</dbReference>
<dbReference type="Pfam" id="PF15977">
    <property type="entry name" value="HTH_46"/>
    <property type="match status" value="1"/>
</dbReference>
<sequence length="205" mass="23476">MNKPSFETKIHIQRLIDAFASSDKIERVIVKKGNSYMISNNIVCVQEGVFSVYMSYGNRLLTYFEECAIFGLANFFTTPTDFYIKPDQTSMVLTLETNEALRIVKERNLYESVNYVQAHNMTLFIKMYEKTISPNNYTFIRTLLMDLNQSSDAIKNSVTVASYIIKRSGLSRSYVMLVLSELKKGGYIIMEDGKLISITSLPVKF</sequence>
<comment type="caution">
    <text evidence="2">The sequence shown here is derived from an EMBL/GenBank/DDBJ whole genome shotgun (WGS) entry which is preliminary data.</text>
</comment>
<gene>
    <name evidence="2" type="ORF">I2494_05020</name>
</gene>
<reference evidence="2 3" key="1">
    <citation type="submission" date="2020-11" db="EMBL/GenBank/DDBJ databases">
        <title>Insectihabitans protaetiae gen. nov. sp. nov. and Insectihabitans allomyrinae sp. nov., isolated from larvae of Protaetia brevitarsis seulensis and Allomyrina dichotoma, respectively.</title>
        <authorList>
            <person name="Lee S.D."/>
            <person name="Byeon Y.-S."/>
            <person name="Kim S.-M."/>
            <person name="Yang H.L."/>
            <person name="Kim I.S."/>
        </authorList>
    </citation>
    <scope>NUCLEOTIDE SEQUENCE [LARGE SCALE GENOMIC DNA]</scope>
    <source>
        <strain evidence="2 3">BWR-B9</strain>
    </source>
</reference>
<protein>
    <submittedName>
        <fullName evidence="2">Helix-turn-helix domain-containing protein</fullName>
    </submittedName>
</protein>
<feature type="domain" description="IprA winged helix-turn-helix" evidence="1">
    <location>
        <begin position="137"/>
        <end position="203"/>
    </location>
</feature>
<name>A0ABS1INE4_9GAMM</name>
<dbReference type="EMBL" id="JADRCR010000002">
    <property type="protein sequence ID" value="MBK5143082.1"/>
    <property type="molecule type" value="Genomic_DNA"/>
</dbReference>
<dbReference type="Proteomes" id="UP001296921">
    <property type="component" value="Unassembled WGS sequence"/>
</dbReference>
<evidence type="ECO:0000313" key="3">
    <source>
        <dbReference type="Proteomes" id="UP001296921"/>
    </source>
</evidence>
<accession>A0ABS1INE4</accession>
<evidence type="ECO:0000259" key="1">
    <source>
        <dbReference type="Pfam" id="PF15977"/>
    </source>
</evidence>
<proteinExistence type="predicted"/>
<evidence type="ECO:0000313" key="2">
    <source>
        <dbReference type="EMBL" id="MBK5143082.1"/>
    </source>
</evidence>
<organism evidence="2 3">
    <name type="scientific">Limnobaculum allomyrinae</name>
    <dbReference type="NCBI Taxonomy" id="2791986"/>
    <lineage>
        <taxon>Bacteria</taxon>
        <taxon>Pseudomonadati</taxon>
        <taxon>Pseudomonadota</taxon>
        <taxon>Gammaproteobacteria</taxon>
        <taxon>Enterobacterales</taxon>
        <taxon>Budviciaceae</taxon>
        <taxon>Limnobaculum</taxon>
    </lineage>
</organism>
<keyword evidence="3" id="KW-1185">Reference proteome</keyword>